<protein>
    <submittedName>
        <fullName evidence="2">Uncharacterized protein</fullName>
    </submittedName>
</protein>
<dbReference type="OrthoDB" id="10047618at2759"/>
<accession>A0A813VC60</accession>
<evidence type="ECO:0000313" key="2">
    <source>
        <dbReference type="EMBL" id="CAF0840715.1"/>
    </source>
</evidence>
<evidence type="ECO:0000313" key="3">
    <source>
        <dbReference type="EMBL" id="CAF3628066.1"/>
    </source>
</evidence>
<feature type="region of interest" description="Disordered" evidence="1">
    <location>
        <begin position="1"/>
        <end position="67"/>
    </location>
</feature>
<dbReference type="EMBL" id="CAJNOQ010000807">
    <property type="protein sequence ID" value="CAF0840715.1"/>
    <property type="molecule type" value="Genomic_DNA"/>
</dbReference>
<dbReference type="AlphaFoldDB" id="A0A813VC60"/>
<sequence length="288" mass="32256">MSRSKRAVKVASYTEKDADSDDDFVSSSNNTKKNHQSIDNKKNDPSSCTTAILKRNESEPRTKKERITKAGQNQLDCDVNISKKESISVRNEIVQLKTNSSTEFPETTLTIIDYENEKVKTAEMLLTNIENYDDVTKNNTYDDGEKTHNKAKTIVKQTEMEVGVDDEQNNDNLNVEKEEVIVHKSKSKRSKKTAKKQKDAIISLVVTGTMPEIDLNAPRVSGQKADLLSTSMKTVLTATSISHNPLGFPTDKIVVHSPGVHRVGLSRKSFTKPLHPNRNPRMDLISKE</sequence>
<evidence type="ECO:0000256" key="1">
    <source>
        <dbReference type="SAM" id="MobiDB-lite"/>
    </source>
</evidence>
<proteinExistence type="predicted"/>
<gene>
    <name evidence="2" type="ORF">GPM918_LOCUS5550</name>
    <name evidence="3" type="ORF">SRO942_LOCUS5550</name>
</gene>
<organism evidence="2 4">
    <name type="scientific">Didymodactylos carnosus</name>
    <dbReference type="NCBI Taxonomy" id="1234261"/>
    <lineage>
        <taxon>Eukaryota</taxon>
        <taxon>Metazoa</taxon>
        <taxon>Spiralia</taxon>
        <taxon>Gnathifera</taxon>
        <taxon>Rotifera</taxon>
        <taxon>Eurotatoria</taxon>
        <taxon>Bdelloidea</taxon>
        <taxon>Philodinida</taxon>
        <taxon>Philodinidae</taxon>
        <taxon>Didymodactylos</taxon>
    </lineage>
</organism>
<reference evidence="2" key="1">
    <citation type="submission" date="2021-02" db="EMBL/GenBank/DDBJ databases">
        <authorList>
            <person name="Nowell W R."/>
        </authorList>
    </citation>
    <scope>NUCLEOTIDE SEQUENCE</scope>
</reference>
<dbReference type="EMBL" id="CAJOBC010000807">
    <property type="protein sequence ID" value="CAF3628066.1"/>
    <property type="molecule type" value="Genomic_DNA"/>
</dbReference>
<feature type="compositionally biased region" description="Basic and acidic residues" evidence="1">
    <location>
        <begin position="54"/>
        <end position="67"/>
    </location>
</feature>
<dbReference type="Proteomes" id="UP000663829">
    <property type="component" value="Unassembled WGS sequence"/>
</dbReference>
<name>A0A813VC60_9BILA</name>
<feature type="region of interest" description="Disordered" evidence="1">
    <location>
        <begin position="267"/>
        <end position="288"/>
    </location>
</feature>
<evidence type="ECO:0000313" key="4">
    <source>
        <dbReference type="Proteomes" id="UP000663829"/>
    </source>
</evidence>
<dbReference type="Proteomes" id="UP000681722">
    <property type="component" value="Unassembled WGS sequence"/>
</dbReference>
<comment type="caution">
    <text evidence="2">The sequence shown here is derived from an EMBL/GenBank/DDBJ whole genome shotgun (WGS) entry which is preliminary data.</text>
</comment>
<keyword evidence="4" id="KW-1185">Reference proteome</keyword>